<dbReference type="InterPro" id="IPR058548">
    <property type="entry name" value="MlaB-like_STAS"/>
</dbReference>
<protein>
    <submittedName>
        <fullName evidence="2">STAS domain-containing protein</fullName>
    </submittedName>
</protein>
<evidence type="ECO:0000313" key="3">
    <source>
        <dbReference type="Proteomes" id="UP000515873"/>
    </source>
</evidence>
<evidence type="ECO:0000259" key="1">
    <source>
        <dbReference type="PROSITE" id="PS50801"/>
    </source>
</evidence>
<dbReference type="KEGG" id="dtl:H8F01_12670"/>
<name>A0A7G8PZM8_9GAMM</name>
<dbReference type="EMBL" id="CP060412">
    <property type="protein sequence ID" value="QNJ99985.1"/>
    <property type="molecule type" value="Genomic_DNA"/>
</dbReference>
<proteinExistence type="predicted"/>
<dbReference type="InterPro" id="IPR002645">
    <property type="entry name" value="STAS_dom"/>
</dbReference>
<dbReference type="Gene3D" id="3.30.750.24">
    <property type="entry name" value="STAS domain"/>
    <property type="match status" value="1"/>
</dbReference>
<reference evidence="2 3" key="1">
    <citation type="submission" date="2020-08" db="EMBL/GenBank/DDBJ databases">
        <title>Dyella sp. G9 isolated from forest soil.</title>
        <authorList>
            <person name="Fu J."/>
            <person name="Qiu L."/>
        </authorList>
    </citation>
    <scope>NUCLEOTIDE SEQUENCE [LARGE SCALE GENOMIC DNA]</scope>
    <source>
        <strain evidence="2 3">G9</strain>
    </source>
</reference>
<dbReference type="Proteomes" id="UP000515873">
    <property type="component" value="Chromosome"/>
</dbReference>
<dbReference type="InterPro" id="IPR036513">
    <property type="entry name" value="STAS_dom_sf"/>
</dbReference>
<sequence length="101" mass="10168">MSESTANVRIDEATPGSVRVSGELTFGNAAAALTAIDAAVSRDGRSVLDLSGVTRSDSAGLACVLAVLAQSAGRGRKLSVSHVPEGMHLLASVCEVEGLMA</sequence>
<dbReference type="AlphaFoldDB" id="A0A7G8PZM8"/>
<feature type="domain" description="STAS" evidence="1">
    <location>
        <begin position="18"/>
        <end position="101"/>
    </location>
</feature>
<keyword evidence="3" id="KW-1185">Reference proteome</keyword>
<dbReference type="SUPFAM" id="SSF52091">
    <property type="entry name" value="SpoIIaa-like"/>
    <property type="match status" value="1"/>
</dbReference>
<dbReference type="RefSeq" id="WP_187055471.1">
    <property type="nucleotide sequence ID" value="NZ_CP060412.1"/>
</dbReference>
<dbReference type="Pfam" id="PF13466">
    <property type="entry name" value="STAS_2"/>
    <property type="match status" value="1"/>
</dbReference>
<gene>
    <name evidence="2" type="ORF">H8F01_12670</name>
</gene>
<organism evidence="2 3">
    <name type="scientific">Dyella telluris</name>
    <dbReference type="NCBI Taxonomy" id="2763498"/>
    <lineage>
        <taxon>Bacteria</taxon>
        <taxon>Pseudomonadati</taxon>
        <taxon>Pseudomonadota</taxon>
        <taxon>Gammaproteobacteria</taxon>
        <taxon>Lysobacterales</taxon>
        <taxon>Rhodanobacteraceae</taxon>
        <taxon>Dyella</taxon>
    </lineage>
</organism>
<dbReference type="PROSITE" id="PS50801">
    <property type="entry name" value="STAS"/>
    <property type="match status" value="1"/>
</dbReference>
<evidence type="ECO:0000313" key="2">
    <source>
        <dbReference type="EMBL" id="QNJ99985.1"/>
    </source>
</evidence>
<accession>A0A7G8PZM8</accession>